<accession>A0ACC6L4X5</accession>
<comment type="caution">
    <text evidence="1">The sequence shown here is derived from an EMBL/GenBank/DDBJ whole genome shotgun (WGS) entry which is preliminary data.</text>
</comment>
<evidence type="ECO:0000313" key="2">
    <source>
        <dbReference type="Proteomes" id="UP001246858"/>
    </source>
</evidence>
<keyword evidence="2" id="KW-1185">Reference proteome</keyword>
<gene>
    <name evidence="1" type="ORF">J2X78_005060</name>
</gene>
<protein>
    <submittedName>
        <fullName evidence="1">CRP-like cAMP-binding protein</fullName>
    </submittedName>
</protein>
<dbReference type="EMBL" id="JAVDTF010000007">
    <property type="protein sequence ID" value="MDR6786465.1"/>
    <property type="molecule type" value="Genomic_DNA"/>
</dbReference>
<reference evidence="1" key="1">
    <citation type="submission" date="2023-07" db="EMBL/GenBank/DDBJ databases">
        <title>Sorghum-associated microbial communities from plants grown in Nebraska, USA.</title>
        <authorList>
            <person name="Schachtman D."/>
        </authorList>
    </citation>
    <scope>NUCLEOTIDE SEQUENCE</scope>
    <source>
        <strain evidence="1">2697</strain>
    </source>
</reference>
<proteinExistence type="predicted"/>
<sequence length="192" mass="22511">MPNELMLIFNELEALMIAEGMLRRQKLKRKETLLRPGMHADEVHLICSGMAKMYWKNMDNEELIFAFCCEDEVLIVPDRFVLGGKNERVYIEMTEDSEIYTINKTQLGLAYQQFEEMHQLGKLVLASLNRKRDLHTQVLQEPEGSRYGFFCALFPELKHRLSEKDTCSFLGISKTTLFSSKRFYLLKDSRKK</sequence>
<organism evidence="1 2">
    <name type="scientific">Pedobacter africanus</name>
    <dbReference type="NCBI Taxonomy" id="151894"/>
    <lineage>
        <taxon>Bacteria</taxon>
        <taxon>Pseudomonadati</taxon>
        <taxon>Bacteroidota</taxon>
        <taxon>Sphingobacteriia</taxon>
        <taxon>Sphingobacteriales</taxon>
        <taxon>Sphingobacteriaceae</taxon>
        <taxon>Pedobacter</taxon>
    </lineage>
</organism>
<name>A0ACC6L4X5_9SPHI</name>
<evidence type="ECO:0000313" key="1">
    <source>
        <dbReference type="EMBL" id="MDR6786465.1"/>
    </source>
</evidence>
<dbReference type="Proteomes" id="UP001246858">
    <property type="component" value="Unassembled WGS sequence"/>
</dbReference>